<dbReference type="Gene3D" id="3.40.50.720">
    <property type="entry name" value="NAD(P)-binding Rossmann-like Domain"/>
    <property type="match status" value="1"/>
</dbReference>
<organism evidence="3 4">
    <name type="scientific">Ponticaulis profundi</name>
    <dbReference type="NCBI Taxonomy" id="2665222"/>
    <lineage>
        <taxon>Bacteria</taxon>
        <taxon>Pseudomonadati</taxon>
        <taxon>Pseudomonadota</taxon>
        <taxon>Alphaproteobacteria</taxon>
        <taxon>Hyphomonadales</taxon>
        <taxon>Hyphomonadaceae</taxon>
        <taxon>Ponticaulis</taxon>
    </lineage>
</organism>
<gene>
    <name evidence="3" type="ORF">ACFQDM_09790</name>
</gene>
<dbReference type="RefSeq" id="WP_377378528.1">
    <property type="nucleotide sequence ID" value="NZ_JBHSSW010000012.1"/>
</dbReference>
<dbReference type="PRINTS" id="PR00080">
    <property type="entry name" value="SDRFAMILY"/>
</dbReference>
<dbReference type="SUPFAM" id="SSF51735">
    <property type="entry name" value="NAD(P)-binding Rossmann-fold domains"/>
    <property type="match status" value="1"/>
</dbReference>
<comment type="similarity">
    <text evidence="1">Belongs to the short-chain dehydrogenases/reductases (SDR) family.</text>
</comment>
<accession>A0ABW1S9Q8</accession>
<dbReference type="InterPro" id="IPR002347">
    <property type="entry name" value="SDR_fam"/>
</dbReference>
<protein>
    <submittedName>
        <fullName evidence="3">SDR family NAD(P)-dependent oxidoreductase</fullName>
        <ecNumber evidence="3">1.1.1.-</ecNumber>
    </submittedName>
</protein>
<dbReference type="EMBL" id="JBHSSW010000012">
    <property type="protein sequence ID" value="MFC6198372.1"/>
    <property type="molecule type" value="Genomic_DNA"/>
</dbReference>
<evidence type="ECO:0000313" key="3">
    <source>
        <dbReference type="EMBL" id="MFC6198372.1"/>
    </source>
</evidence>
<comment type="caution">
    <text evidence="3">The sequence shown here is derived from an EMBL/GenBank/DDBJ whole genome shotgun (WGS) entry which is preliminary data.</text>
</comment>
<dbReference type="Pfam" id="PF13561">
    <property type="entry name" value="adh_short_C2"/>
    <property type="match status" value="1"/>
</dbReference>
<dbReference type="EC" id="1.1.1.-" evidence="3"/>
<dbReference type="CDD" id="cd05233">
    <property type="entry name" value="SDR_c"/>
    <property type="match status" value="1"/>
</dbReference>
<keyword evidence="4" id="KW-1185">Reference proteome</keyword>
<dbReference type="InterPro" id="IPR036291">
    <property type="entry name" value="NAD(P)-bd_dom_sf"/>
</dbReference>
<reference evidence="4" key="1">
    <citation type="journal article" date="2019" name="Int. J. Syst. Evol. Microbiol.">
        <title>The Global Catalogue of Microorganisms (GCM) 10K type strain sequencing project: providing services to taxonomists for standard genome sequencing and annotation.</title>
        <authorList>
            <consortium name="The Broad Institute Genomics Platform"/>
            <consortium name="The Broad Institute Genome Sequencing Center for Infectious Disease"/>
            <person name="Wu L."/>
            <person name="Ma J."/>
        </authorList>
    </citation>
    <scope>NUCLEOTIDE SEQUENCE [LARGE SCALE GENOMIC DNA]</scope>
    <source>
        <strain evidence="4">CGMCC-1.15741</strain>
    </source>
</reference>
<evidence type="ECO:0000313" key="4">
    <source>
        <dbReference type="Proteomes" id="UP001596303"/>
    </source>
</evidence>
<dbReference type="PANTHER" id="PTHR24321:SF8">
    <property type="entry name" value="ESTRADIOL 17-BETA-DEHYDROGENASE 8-RELATED"/>
    <property type="match status" value="1"/>
</dbReference>
<name>A0ABW1S9Q8_9PROT</name>
<proteinExistence type="inferred from homology"/>
<dbReference type="GO" id="GO:0016491">
    <property type="term" value="F:oxidoreductase activity"/>
    <property type="evidence" value="ECO:0007669"/>
    <property type="project" value="UniProtKB-KW"/>
</dbReference>
<keyword evidence="2 3" id="KW-0560">Oxidoreductase</keyword>
<dbReference type="Proteomes" id="UP001596303">
    <property type="component" value="Unassembled WGS sequence"/>
</dbReference>
<dbReference type="PRINTS" id="PR00081">
    <property type="entry name" value="GDHRDH"/>
</dbReference>
<sequence length="256" mass="26739">MSEGNSLKGRVGVITGAAGGIGRAVAHMLHAAGAQVILTDLDQTLANTIASELGDRAQAMMLNVADEQDWKRVLASVVADHEKLDFLVNVAGFYQPNIPFEDMPLDVWQRHFSVNSDGTFLGCKHAIRYMKQTGEGAIVNLGSGMSIKANPIGAAYCASKASVLMTTRCAAAAAGPYGVRVNAVLPGAVDTPMLRGNITDDTSPEAYAQQMASYSALGRIATPDDIARAVMFLVDPANAAITGIYIDVDGGNLVGA</sequence>
<dbReference type="PANTHER" id="PTHR24321">
    <property type="entry name" value="DEHYDROGENASES, SHORT CHAIN"/>
    <property type="match status" value="1"/>
</dbReference>
<evidence type="ECO:0000256" key="2">
    <source>
        <dbReference type="ARBA" id="ARBA00023002"/>
    </source>
</evidence>
<evidence type="ECO:0000256" key="1">
    <source>
        <dbReference type="ARBA" id="ARBA00006484"/>
    </source>
</evidence>